<dbReference type="EMBL" id="GBXM01063149">
    <property type="protein sequence ID" value="JAH45428.1"/>
    <property type="molecule type" value="Transcribed_RNA"/>
</dbReference>
<proteinExistence type="predicted"/>
<organism evidence="1">
    <name type="scientific">Anguilla anguilla</name>
    <name type="common">European freshwater eel</name>
    <name type="synonym">Muraena anguilla</name>
    <dbReference type="NCBI Taxonomy" id="7936"/>
    <lineage>
        <taxon>Eukaryota</taxon>
        <taxon>Metazoa</taxon>
        <taxon>Chordata</taxon>
        <taxon>Craniata</taxon>
        <taxon>Vertebrata</taxon>
        <taxon>Euteleostomi</taxon>
        <taxon>Actinopterygii</taxon>
        <taxon>Neopterygii</taxon>
        <taxon>Teleostei</taxon>
        <taxon>Anguilliformes</taxon>
        <taxon>Anguillidae</taxon>
        <taxon>Anguilla</taxon>
    </lineage>
</organism>
<reference evidence="1" key="2">
    <citation type="journal article" date="2015" name="Fish Shellfish Immunol.">
        <title>Early steps in the European eel (Anguilla anguilla)-Vibrio vulnificus interaction in the gills: Role of the RtxA13 toxin.</title>
        <authorList>
            <person name="Callol A."/>
            <person name="Pajuelo D."/>
            <person name="Ebbesson L."/>
            <person name="Teles M."/>
            <person name="MacKenzie S."/>
            <person name="Amaro C."/>
        </authorList>
    </citation>
    <scope>NUCLEOTIDE SEQUENCE</scope>
</reference>
<protein>
    <submittedName>
        <fullName evidence="1">Uncharacterized protein</fullName>
    </submittedName>
</protein>
<dbReference type="AlphaFoldDB" id="A0A0E9SY28"/>
<accession>A0A0E9SY28</accession>
<reference evidence="1" key="1">
    <citation type="submission" date="2014-11" db="EMBL/GenBank/DDBJ databases">
        <authorList>
            <person name="Amaro Gonzalez C."/>
        </authorList>
    </citation>
    <scope>NUCLEOTIDE SEQUENCE</scope>
</reference>
<name>A0A0E9SY28_ANGAN</name>
<evidence type="ECO:0000313" key="1">
    <source>
        <dbReference type="EMBL" id="JAH45428.1"/>
    </source>
</evidence>
<sequence length="18" mass="1923">MGCDLRQRSLPCTTATGL</sequence>